<dbReference type="Gene3D" id="3.30.980.10">
    <property type="entry name" value="Threonyl-trna Synthetase, Chain A, domain 2"/>
    <property type="match status" value="1"/>
</dbReference>
<dbReference type="Proteomes" id="UP001054811">
    <property type="component" value="Chromosome"/>
</dbReference>
<evidence type="ECO:0008006" key="5">
    <source>
        <dbReference type="Google" id="ProtNLM"/>
    </source>
</evidence>
<name>A0ABY5NIV7_9MICO</name>
<dbReference type="InterPro" id="IPR018163">
    <property type="entry name" value="Thr/Ala-tRNA-synth_IIc_edit"/>
</dbReference>
<protein>
    <recommendedName>
        <fullName evidence="5">Metal-dependent hydrolase</fullName>
    </recommendedName>
</protein>
<dbReference type="PANTHER" id="PTHR43462:SF1">
    <property type="entry name" value="ALANYL-TRNA EDITING PROTEIN AARSD1"/>
    <property type="match status" value="1"/>
</dbReference>
<dbReference type="PANTHER" id="PTHR43462">
    <property type="entry name" value="ALANYL-TRNA EDITING PROTEIN"/>
    <property type="match status" value="1"/>
</dbReference>
<evidence type="ECO:0000313" key="4">
    <source>
        <dbReference type="Proteomes" id="UP001054811"/>
    </source>
</evidence>
<dbReference type="EMBL" id="CP091139">
    <property type="protein sequence ID" value="UUT35064.1"/>
    <property type="molecule type" value="Genomic_DNA"/>
</dbReference>
<reference evidence="3" key="1">
    <citation type="submission" date="2022-01" db="EMBL/GenBank/DDBJ databases">
        <title>Microbacterium eymi and Microbacterium rhizovicinus sp. nov., isolated from the rhizospheric soil of Elymus tsukushiensis, a plant native to the Dokdo Islands, Republic of Korea.</title>
        <authorList>
            <person name="Hwang Y.J."/>
        </authorList>
    </citation>
    <scope>NUCLEOTIDE SEQUENCE</scope>
    <source>
        <strain evidence="3">KUDC0405</strain>
    </source>
</reference>
<sequence length="282" mass="29833">MSATVVTFPEGAVTGEGTVQYVVGDVVVLDATPFHPVDHTWPDQPGDAGYLRSDDGAVPVEEAVMAAVDAGGAVFVGTDIPVKRGAEGWTWLVGHRLDGARPAWLAPGVRVSAEVDAARRAALSRGHTACHLSSLALDHALADLWRKDPGVDPLGSPDFEARANQTSSIRPDGSVDEYRLGKSLRKAGFDSEGFAATLGDRQDRINARLAEWVAAGGESRIVVEGPTITDRRTWQCTLPEGEVGFACGGTHVRSLSEFASITVELDLSDPQLLVMTTAAVPR</sequence>
<evidence type="ECO:0000256" key="2">
    <source>
        <dbReference type="ARBA" id="ARBA00022833"/>
    </source>
</evidence>
<keyword evidence="2" id="KW-0862">Zinc</keyword>
<keyword evidence="1" id="KW-0479">Metal-binding</keyword>
<dbReference type="InterPro" id="IPR051335">
    <property type="entry name" value="Alanyl-tRNA_Editing_Enzymes"/>
</dbReference>
<gene>
    <name evidence="3" type="ORF">L2X98_32725</name>
</gene>
<evidence type="ECO:0000313" key="3">
    <source>
        <dbReference type="EMBL" id="UUT35064.1"/>
    </source>
</evidence>
<dbReference type="SUPFAM" id="SSF55186">
    <property type="entry name" value="ThrRS/AlaRS common domain"/>
    <property type="match status" value="1"/>
</dbReference>
<keyword evidence="4" id="KW-1185">Reference proteome</keyword>
<proteinExistence type="predicted"/>
<accession>A0ABY5NIV7</accession>
<evidence type="ECO:0000256" key="1">
    <source>
        <dbReference type="ARBA" id="ARBA00022723"/>
    </source>
</evidence>
<organism evidence="3 4">
    <name type="scientific">Microbacterium elymi</name>
    <dbReference type="NCBI Taxonomy" id="2909587"/>
    <lineage>
        <taxon>Bacteria</taxon>
        <taxon>Bacillati</taxon>
        <taxon>Actinomycetota</taxon>
        <taxon>Actinomycetes</taxon>
        <taxon>Micrococcales</taxon>
        <taxon>Microbacteriaceae</taxon>
        <taxon>Microbacterium</taxon>
    </lineage>
</organism>
<dbReference type="RefSeq" id="WP_259611609.1">
    <property type="nucleotide sequence ID" value="NZ_CP091139.2"/>
</dbReference>